<dbReference type="InterPro" id="IPR029787">
    <property type="entry name" value="Nucleotide_cyclase"/>
</dbReference>
<dbReference type="GO" id="GO:0016787">
    <property type="term" value="F:hydrolase activity"/>
    <property type="evidence" value="ECO:0007669"/>
    <property type="project" value="UniProtKB-KW"/>
</dbReference>
<dbReference type="SMART" id="SM00267">
    <property type="entry name" value="GGDEF"/>
    <property type="match status" value="1"/>
</dbReference>
<dbReference type="InterPro" id="IPR000014">
    <property type="entry name" value="PAS"/>
</dbReference>
<feature type="domain" description="PAS" evidence="2">
    <location>
        <begin position="168"/>
        <end position="190"/>
    </location>
</feature>
<sequence length="735" mass="83662">MEKNFVRDVLQQAPFGYAYHKVILDHEGKPKDYVFLDVNPAFEKMTGLKGDEIIGKGVVDVIPGIRDGGFDWVAFYGMVAMDGKGRDITQYLEALDRWYKVSAFSLEKGYFTVVFQEVTEEMQRIEKLESQKKQIEKLAEEKENLLKIRQAMFREHAAIMLIIEPSTGKIIEANPSACSFYGYEREELINMKIQDINMLSDEEVKMRRTMALEKKQKYFIFTHRLKSGETRIVEVYSCPITYNGAKVLYSIIFDVTRREKYKKRLYEEKELLKTTLFSIGDGVITTDEHGSIKLINKTAQQITGYDEKEVKGRCFSDVFKFADEISGDEIEDPVTEALKGTKEAKIEGTAVIRVKAGALKPISKSIATIKAEDGQLMGAVMAFRDVSKEKEQQEKIIYLSYHDSLTGIYNRRFMEENIKRLDTACQLPLSIIMGDLNGLKLTNDVFGHDAGDRLLIEAVDVIKKSCRCEDIIARWGGDEFLILLPQTNSETAEGIVQNIRRVCSEKGDGNQKLSIALGTDTKTDAIEDFKQVMRKAEELMYQTKLIEGKGYRENIIEALMATLFEKSCEMDEHGDRLQNTCICIGRSLNLTSKALGELRLLAKLHDIGKVAIDENILNKPGPLTNREWGEIKKHPEVGFRIAQNISEISPVAEYILCHHERWDGRGYPRGLKGEEIPLLSRILSVVDAFDAMTNDRAYREKMETKEALAEIKRNSGTQFDPEIVEKFMNANCMNE</sequence>
<gene>
    <name evidence="5" type="ORF">CLIT_10c02370</name>
</gene>
<dbReference type="AlphaFoldDB" id="A0A069RH61"/>
<dbReference type="Gene3D" id="3.30.450.20">
    <property type="entry name" value="PAS domain"/>
    <property type="match status" value="3"/>
</dbReference>
<evidence type="ECO:0000256" key="1">
    <source>
        <dbReference type="SAM" id="Coils"/>
    </source>
</evidence>
<keyword evidence="1" id="KW-0175">Coiled coil</keyword>
<feature type="coiled-coil region" evidence="1">
    <location>
        <begin position="118"/>
        <end position="155"/>
    </location>
</feature>
<dbReference type="PROSITE" id="PS50887">
    <property type="entry name" value="GGDEF"/>
    <property type="match status" value="1"/>
</dbReference>
<dbReference type="SUPFAM" id="SSF55073">
    <property type="entry name" value="Nucleotide cyclase"/>
    <property type="match status" value="1"/>
</dbReference>
<dbReference type="STRING" id="1121324.CLIT_10c02370"/>
<name>A0A069RH61_PEPLI</name>
<dbReference type="CDD" id="cd01949">
    <property type="entry name" value="GGDEF"/>
    <property type="match status" value="1"/>
</dbReference>
<feature type="domain" description="HD-GYP" evidence="4">
    <location>
        <begin position="548"/>
        <end position="735"/>
    </location>
</feature>
<dbReference type="SMART" id="SM00471">
    <property type="entry name" value="HDc"/>
    <property type="match status" value="1"/>
</dbReference>
<evidence type="ECO:0000259" key="2">
    <source>
        <dbReference type="PROSITE" id="PS50112"/>
    </source>
</evidence>
<evidence type="ECO:0000259" key="4">
    <source>
        <dbReference type="PROSITE" id="PS51832"/>
    </source>
</evidence>
<evidence type="ECO:0000313" key="5">
    <source>
        <dbReference type="EMBL" id="KDR95510.1"/>
    </source>
</evidence>
<dbReference type="EMBL" id="JJMM01000010">
    <property type="protein sequence ID" value="KDR95510.1"/>
    <property type="molecule type" value="Genomic_DNA"/>
</dbReference>
<dbReference type="Gene3D" id="1.10.3210.10">
    <property type="entry name" value="Hypothetical protein af1432"/>
    <property type="match status" value="1"/>
</dbReference>
<feature type="domain" description="PAS" evidence="2">
    <location>
        <begin position="268"/>
        <end position="341"/>
    </location>
</feature>
<dbReference type="Pfam" id="PF08448">
    <property type="entry name" value="PAS_4"/>
    <property type="match status" value="1"/>
</dbReference>
<evidence type="ECO:0000259" key="3">
    <source>
        <dbReference type="PROSITE" id="PS50887"/>
    </source>
</evidence>
<dbReference type="eggNOG" id="COG2203">
    <property type="taxonomic scope" value="Bacteria"/>
</dbReference>
<dbReference type="PROSITE" id="PS50112">
    <property type="entry name" value="PAS"/>
    <property type="match status" value="3"/>
</dbReference>
<dbReference type="Pfam" id="PF13426">
    <property type="entry name" value="PAS_9"/>
    <property type="match status" value="1"/>
</dbReference>
<dbReference type="SUPFAM" id="SSF55785">
    <property type="entry name" value="PYP-like sensor domain (PAS domain)"/>
    <property type="match status" value="3"/>
</dbReference>
<dbReference type="RefSeq" id="WP_038263812.1">
    <property type="nucleotide sequence ID" value="NZ_FSRH01000010.1"/>
</dbReference>
<dbReference type="InterPro" id="IPR013656">
    <property type="entry name" value="PAS_4"/>
</dbReference>
<dbReference type="CDD" id="cd00130">
    <property type="entry name" value="PAS"/>
    <property type="match status" value="3"/>
</dbReference>
<dbReference type="CDD" id="cd00077">
    <property type="entry name" value="HDc"/>
    <property type="match status" value="1"/>
</dbReference>
<dbReference type="Pfam" id="PF00990">
    <property type="entry name" value="GGDEF"/>
    <property type="match status" value="1"/>
</dbReference>
<dbReference type="InterPro" id="IPR000160">
    <property type="entry name" value="GGDEF_dom"/>
</dbReference>
<dbReference type="Pfam" id="PF13487">
    <property type="entry name" value="HD_5"/>
    <property type="match status" value="1"/>
</dbReference>
<proteinExistence type="predicted"/>
<dbReference type="Pfam" id="PF13188">
    <property type="entry name" value="PAS_8"/>
    <property type="match status" value="1"/>
</dbReference>
<accession>A0A069RH61</accession>
<dbReference type="PANTHER" id="PTHR43155">
    <property type="entry name" value="CYCLIC DI-GMP PHOSPHODIESTERASE PA4108-RELATED"/>
    <property type="match status" value="1"/>
</dbReference>
<dbReference type="PANTHER" id="PTHR43155:SF2">
    <property type="entry name" value="CYCLIC DI-GMP PHOSPHODIESTERASE PA4108"/>
    <property type="match status" value="1"/>
</dbReference>
<dbReference type="SMART" id="SM00091">
    <property type="entry name" value="PAS"/>
    <property type="match status" value="3"/>
</dbReference>
<dbReference type="eggNOG" id="COG3290">
    <property type="taxonomic scope" value="Bacteria"/>
</dbReference>
<feature type="domain" description="GGDEF" evidence="3">
    <location>
        <begin position="427"/>
        <end position="557"/>
    </location>
</feature>
<dbReference type="InterPro" id="IPR037522">
    <property type="entry name" value="HD_GYP_dom"/>
</dbReference>
<reference evidence="5 6" key="1">
    <citation type="submission" date="2014-03" db="EMBL/GenBank/DDBJ databases">
        <title>Genome sequence of Clostridium litorale W6, DSM 5388.</title>
        <authorList>
            <person name="Poehlein A."/>
            <person name="Jagirdar A."/>
            <person name="Khonsari B."/>
            <person name="Chibani C.M."/>
            <person name="Gutierrez Gutierrez D.A."/>
            <person name="Davydova E."/>
            <person name="Alghaithi H.S."/>
            <person name="Nair K.P."/>
            <person name="Dhamotharan K."/>
            <person name="Chandran L."/>
            <person name="G W."/>
            <person name="Daniel R."/>
        </authorList>
    </citation>
    <scope>NUCLEOTIDE SEQUENCE [LARGE SCALE GENOMIC DNA]</scope>
    <source>
        <strain evidence="5 6">W6</strain>
    </source>
</reference>
<protein>
    <submittedName>
        <fullName evidence="5">Diguanylate cyclase and metal dependent phosphohydrolase</fullName>
    </submittedName>
</protein>
<comment type="caution">
    <text evidence="5">The sequence shown here is derived from an EMBL/GenBank/DDBJ whole genome shotgun (WGS) entry which is preliminary data.</text>
</comment>
<dbReference type="InterPro" id="IPR003607">
    <property type="entry name" value="HD/PDEase_dom"/>
</dbReference>
<keyword evidence="5" id="KW-0378">Hydrolase</keyword>
<dbReference type="OrthoDB" id="9804747at2"/>
<organism evidence="5 6">
    <name type="scientific">Peptoclostridium litorale DSM 5388</name>
    <dbReference type="NCBI Taxonomy" id="1121324"/>
    <lineage>
        <taxon>Bacteria</taxon>
        <taxon>Bacillati</taxon>
        <taxon>Bacillota</taxon>
        <taxon>Clostridia</taxon>
        <taxon>Peptostreptococcales</taxon>
        <taxon>Peptoclostridiaceae</taxon>
        <taxon>Peptoclostridium</taxon>
    </lineage>
</organism>
<feature type="domain" description="PAS" evidence="2">
    <location>
        <begin position="22"/>
        <end position="59"/>
    </location>
</feature>
<dbReference type="eggNOG" id="COG3437">
    <property type="taxonomic scope" value="Bacteria"/>
</dbReference>
<dbReference type="InterPro" id="IPR035965">
    <property type="entry name" value="PAS-like_dom_sf"/>
</dbReference>
<dbReference type="NCBIfam" id="TIGR00254">
    <property type="entry name" value="GGDEF"/>
    <property type="match status" value="1"/>
</dbReference>
<dbReference type="Proteomes" id="UP000027946">
    <property type="component" value="Unassembled WGS sequence"/>
</dbReference>
<evidence type="ECO:0000313" key="6">
    <source>
        <dbReference type="Proteomes" id="UP000027946"/>
    </source>
</evidence>
<dbReference type="NCBIfam" id="TIGR00229">
    <property type="entry name" value="sensory_box"/>
    <property type="match status" value="2"/>
</dbReference>
<dbReference type="InterPro" id="IPR043128">
    <property type="entry name" value="Rev_trsase/Diguanyl_cyclase"/>
</dbReference>
<dbReference type="SUPFAM" id="SSF109604">
    <property type="entry name" value="HD-domain/PDEase-like"/>
    <property type="match status" value="1"/>
</dbReference>
<dbReference type="PROSITE" id="PS51832">
    <property type="entry name" value="HD_GYP"/>
    <property type="match status" value="1"/>
</dbReference>
<dbReference type="Gene3D" id="3.30.70.270">
    <property type="match status" value="1"/>
</dbReference>
<keyword evidence="6" id="KW-1185">Reference proteome</keyword>